<organism evidence="1 2">
    <name type="scientific">Capsulimonas corticalis</name>
    <dbReference type="NCBI Taxonomy" id="2219043"/>
    <lineage>
        <taxon>Bacteria</taxon>
        <taxon>Bacillati</taxon>
        <taxon>Armatimonadota</taxon>
        <taxon>Armatimonadia</taxon>
        <taxon>Capsulimonadales</taxon>
        <taxon>Capsulimonadaceae</taxon>
        <taxon>Capsulimonas</taxon>
    </lineage>
</organism>
<keyword evidence="2" id="KW-1185">Reference proteome</keyword>
<dbReference type="SUPFAM" id="SSF54523">
    <property type="entry name" value="Pili subunits"/>
    <property type="match status" value="1"/>
</dbReference>
<evidence type="ECO:0000313" key="1">
    <source>
        <dbReference type="EMBL" id="BDI28540.1"/>
    </source>
</evidence>
<dbReference type="KEGG" id="ccot:CCAX7_005910"/>
<protein>
    <submittedName>
        <fullName evidence="1">Uncharacterized protein</fullName>
    </submittedName>
</protein>
<dbReference type="Proteomes" id="UP000287394">
    <property type="component" value="Chromosome"/>
</dbReference>
<dbReference type="NCBIfam" id="TIGR02532">
    <property type="entry name" value="IV_pilin_GFxxxE"/>
    <property type="match status" value="1"/>
</dbReference>
<evidence type="ECO:0000313" key="2">
    <source>
        <dbReference type="Proteomes" id="UP000287394"/>
    </source>
</evidence>
<dbReference type="AlphaFoldDB" id="A0A402D3C4"/>
<accession>A0A402D3C4</accession>
<dbReference type="Pfam" id="PF07596">
    <property type="entry name" value="SBP_bac_10"/>
    <property type="match status" value="1"/>
</dbReference>
<name>A0A402D3C4_9BACT</name>
<dbReference type="InterPro" id="IPR011453">
    <property type="entry name" value="DUF1559"/>
</dbReference>
<dbReference type="Gene3D" id="3.30.700.10">
    <property type="entry name" value="Glycoprotein, Type 4 Pilin"/>
    <property type="match status" value="1"/>
</dbReference>
<dbReference type="EMBL" id="AP025739">
    <property type="protein sequence ID" value="BDI28540.1"/>
    <property type="molecule type" value="Genomic_DNA"/>
</dbReference>
<gene>
    <name evidence="1" type="ORF">CCAX7_005910</name>
</gene>
<dbReference type="RefSeq" id="WP_218025730.1">
    <property type="nucleotide sequence ID" value="NZ_AP025739.1"/>
</dbReference>
<dbReference type="InterPro" id="IPR045584">
    <property type="entry name" value="Pilin-like"/>
</dbReference>
<dbReference type="InterPro" id="IPR012902">
    <property type="entry name" value="N_methyl_site"/>
</dbReference>
<reference evidence="1 2" key="1">
    <citation type="journal article" date="2019" name="Int. J. Syst. Evol. Microbiol.">
        <title>Capsulimonas corticalis gen. nov., sp. nov., an aerobic capsulated bacterium, of a novel bacterial order, Capsulimonadales ord. nov., of the class Armatimonadia of the phylum Armatimonadetes.</title>
        <authorList>
            <person name="Li J."/>
            <person name="Kudo C."/>
            <person name="Tonouchi A."/>
        </authorList>
    </citation>
    <scope>NUCLEOTIDE SEQUENCE [LARGE SCALE GENOMIC DNA]</scope>
    <source>
        <strain evidence="1 2">AX-7</strain>
    </source>
</reference>
<proteinExistence type="predicted"/>
<dbReference type="PANTHER" id="PTHR30093">
    <property type="entry name" value="GENERAL SECRETION PATHWAY PROTEIN G"/>
    <property type="match status" value="1"/>
</dbReference>
<sequence>MHKRVGFTLIELLVVIAIIAILAAILFPVFAKAREKARQTSCLSNTKQILLGVTQYNQDSDEQFPPLYSDTGAGTNIAWYQSIYPYIKSTGVYLCPDDSNTNVGAPGWINDTQYPVTHCSYIATVRVGLGNNDPHISLAQLQSPASTVFMTDGAVQATATAPYVTVSSTKKPKAWILEDPVKDGSFTPGPSLVTGTSDDWGAPDIRHTDGSVVAFFDGHSKWMRPSAWYYGNTPWLDPECGGGGTSGSNSYGDSCNR</sequence>
<dbReference type="Pfam" id="PF07963">
    <property type="entry name" value="N_methyl"/>
    <property type="match status" value="1"/>
</dbReference>